<evidence type="ECO:0000313" key="2">
    <source>
        <dbReference type="Proteomes" id="UP000011885"/>
    </source>
</evidence>
<dbReference type="EMBL" id="ANOH01000208">
    <property type="protein sequence ID" value="EMI55577.1"/>
    <property type="molecule type" value="Genomic_DNA"/>
</dbReference>
<sequence length="45" mass="4993">MKFRLFGCAGKAEMSEFGIFSRKKSVSHSILESDVVRQTGGNPCR</sequence>
<evidence type="ECO:0000313" key="1">
    <source>
        <dbReference type="EMBL" id="EMI55577.1"/>
    </source>
</evidence>
<gene>
    <name evidence="1" type="ORF">RSSM_02984</name>
</gene>
<accession>M5U289</accession>
<organism evidence="1 2">
    <name type="scientific">Rhodopirellula sallentina SM41</name>
    <dbReference type="NCBI Taxonomy" id="1263870"/>
    <lineage>
        <taxon>Bacteria</taxon>
        <taxon>Pseudomonadati</taxon>
        <taxon>Planctomycetota</taxon>
        <taxon>Planctomycetia</taxon>
        <taxon>Pirellulales</taxon>
        <taxon>Pirellulaceae</taxon>
        <taxon>Rhodopirellula</taxon>
    </lineage>
</organism>
<comment type="caution">
    <text evidence="1">The sequence shown here is derived from an EMBL/GenBank/DDBJ whole genome shotgun (WGS) entry which is preliminary data.</text>
</comment>
<proteinExistence type="predicted"/>
<dbReference type="AlphaFoldDB" id="M5U289"/>
<name>M5U289_9BACT</name>
<reference evidence="1 2" key="1">
    <citation type="journal article" date="2013" name="Mar. Genomics">
        <title>Expression of sulfatases in Rhodopirellula baltica and the diversity of sulfatases in the genus Rhodopirellula.</title>
        <authorList>
            <person name="Wegner C.E."/>
            <person name="Richter-Heitmann T."/>
            <person name="Klindworth A."/>
            <person name="Klockow C."/>
            <person name="Richter M."/>
            <person name="Achstetter T."/>
            <person name="Glockner F.O."/>
            <person name="Harder J."/>
        </authorList>
    </citation>
    <scope>NUCLEOTIDE SEQUENCE [LARGE SCALE GENOMIC DNA]</scope>
    <source>
        <strain evidence="1 2">SM41</strain>
    </source>
</reference>
<dbReference type="Proteomes" id="UP000011885">
    <property type="component" value="Unassembled WGS sequence"/>
</dbReference>
<protein>
    <submittedName>
        <fullName evidence="1">Uncharacterized protein</fullName>
    </submittedName>
</protein>
<keyword evidence="2" id="KW-1185">Reference proteome</keyword>
<dbReference type="PATRIC" id="fig|1263870.3.peg.3172"/>